<sequence>MNERLREKDRQPHCLSTNDQHTTADGSTTSRHSSNTNVPSARCHRSNSCIRLTKENNYGASVCDEGLTIRASVSWSDDMLLFAAQRKFKGVAKDWINAQRVSVMGKFYKASINFYTINSLKDLAMARTLLTMNHATSARTDQHASSSKVKCYNCNKHGHITAKCLHQQKKQRCRQNFLK</sequence>
<keyword evidence="5" id="KW-1185">Reference proteome</keyword>
<keyword evidence="1" id="KW-0479">Metal-binding</keyword>
<dbReference type="GO" id="GO:0003676">
    <property type="term" value="F:nucleic acid binding"/>
    <property type="evidence" value="ECO:0007669"/>
    <property type="project" value="InterPro"/>
</dbReference>
<evidence type="ECO:0000313" key="5">
    <source>
        <dbReference type="Proteomes" id="UP000606786"/>
    </source>
</evidence>
<dbReference type="EMBL" id="CAJHJT010000023">
    <property type="protein sequence ID" value="CAD7001187.1"/>
    <property type="molecule type" value="Genomic_DNA"/>
</dbReference>
<feature type="region of interest" description="Disordered" evidence="2">
    <location>
        <begin position="1"/>
        <end position="40"/>
    </location>
</feature>
<comment type="caution">
    <text evidence="4">The sequence shown here is derived from an EMBL/GenBank/DDBJ whole genome shotgun (WGS) entry which is preliminary data.</text>
</comment>
<dbReference type="SUPFAM" id="SSF57756">
    <property type="entry name" value="Retrovirus zinc finger-like domains"/>
    <property type="match status" value="1"/>
</dbReference>
<organism evidence="4 5">
    <name type="scientific">Ceratitis capitata</name>
    <name type="common">Mediterranean fruit fly</name>
    <name type="synonym">Tephritis capitata</name>
    <dbReference type="NCBI Taxonomy" id="7213"/>
    <lineage>
        <taxon>Eukaryota</taxon>
        <taxon>Metazoa</taxon>
        <taxon>Ecdysozoa</taxon>
        <taxon>Arthropoda</taxon>
        <taxon>Hexapoda</taxon>
        <taxon>Insecta</taxon>
        <taxon>Pterygota</taxon>
        <taxon>Neoptera</taxon>
        <taxon>Endopterygota</taxon>
        <taxon>Diptera</taxon>
        <taxon>Brachycera</taxon>
        <taxon>Muscomorpha</taxon>
        <taxon>Tephritoidea</taxon>
        <taxon>Tephritidae</taxon>
        <taxon>Ceratitis</taxon>
        <taxon>Ceratitis</taxon>
    </lineage>
</organism>
<dbReference type="AlphaFoldDB" id="A0A811UTY2"/>
<name>A0A811UTY2_CERCA</name>
<evidence type="ECO:0000256" key="2">
    <source>
        <dbReference type="SAM" id="MobiDB-lite"/>
    </source>
</evidence>
<dbReference type="GO" id="GO:0008270">
    <property type="term" value="F:zinc ion binding"/>
    <property type="evidence" value="ECO:0007669"/>
    <property type="project" value="UniProtKB-KW"/>
</dbReference>
<keyword evidence="1" id="KW-0862">Zinc</keyword>
<dbReference type="InterPro" id="IPR001878">
    <property type="entry name" value="Znf_CCHC"/>
</dbReference>
<dbReference type="InterPro" id="IPR036875">
    <property type="entry name" value="Znf_CCHC_sf"/>
</dbReference>
<proteinExistence type="predicted"/>
<reference evidence="4" key="1">
    <citation type="submission" date="2020-11" db="EMBL/GenBank/DDBJ databases">
        <authorList>
            <person name="Whitehead M."/>
        </authorList>
    </citation>
    <scope>NUCLEOTIDE SEQUENCE</scope>
    <source>
        <strain evidence="4">EGII</strain>
    </source>
</reference>
<feature type="compositionally biased region" description="Basic and acidic residues" evidence="2">
    <location>
        <begin position="1"/>
        <end position="12"/>
    </location>
</feature>
<gene>
    <name evidence="4" type="ORF">CCAP1982_LOCUS9685</name>
</gene>
<accession>A0A811UTY2</accession>
<keyword evidence="1" id="KW-0863">Zinc-finger</keyword>
<evidence type="ECO:0000256" key="1">
    <source>
        <dbReference type="PROSITE-ProRule" id="PRU00047"/>
    </source>
</evidence>
<evidence type="ECO:0000259" key="3">
    <source>
        <dbReference type="PROSITE" id="PS50158"/>
    </source>
</evidence>
<dbReference type="Gene3D" id="4.10.60.10">
    <property type="entry name" value="Zinc finger, CCHC-type"/>
    <property type="match status" value="1"/>
</dbReference>
<evidence type="ECO:0000313" key="4">
    <source>
        <dbReference type="EMBL" id="CAD7001187.1"/>
    </source>
</evidence>
<protein>
    <submittedName>
        <fullName evidence="4">(Mediterranean fruit fly) hypothetical protein</fullName>
    </submittedName>
</protein>
<dbReference type="Proteomes" id="UP000606786">
    <property type="component" value="Unassembled WGS sequence"/>
</dbReference>
<dbReference type="PROSITE" id="PS50158">
    <property type="entry name" value="ZF_CCHC"/>
    <property type="match status" value="1"/>
</dbReference>
<feature type="compositionally biased region" description="Polar residues" evidence="2">
    <location>
        <begin position="14"/>
        <end position="39"/>
    </location>
</feature>
<feature type="domain" description="CCHC-type" evidence="3">
    <location>
        <begin position="150"/>
        <end position="164"/>
    </location>
</feature>